<dbReference type="InterPro" id="IPR016024">
    <property type="entry name" value="ARM-type_fold"/>
</dbReference>
<dbReference type="Proteomes" id="UP000050795">
    <property type="component" value="Unassembled WGS sequence"/>
</dbReference>
<keyword evidence="1" id="KW-1185">Reference proteome</keyword>
<evidence type="ECO:0000313" key="2">
    <source>
        <dbReference type="WBParaSite" id="TREG1_136920.1"/>
    </source>
</evidence>
<proteinExistence type="predicted"/>
<dbReference type="WBParaSite" id="TREG1_136920.1">
    <property type="protein sequence ID" value="TREG1_136920.1"/>
    <property type="gene ID" value="TREG1_136920"/>
</dbReference>
<protein>
    <submittedName>
        <fullName evidence="2">HEAT repeat domain-containing protein</fullName>
    </submittedName>
</protein>
<sequence>DVNIRLTIARCLNNLIRLPEQVVNRHRDITVLPVLDQLVDDPNRFVRIEAVRARNLWLI</sequence>
<dbReference type="SUPFAM" id="SSF48371">
    <property type="entry name" value="ARM repeat"/>
    <property type="match status" value="1"/>
</dbReference>
<accession>A0AA85JB44</accession>
<name>A0AA85JB44_TRIRE</name>
<reference evidence="1" key="1">
    <citation type="submission" date="2022-06" db="EMBL/GenBank/DDBJ databases">
        <authorList>
            <person name="Berger JAMES D."/>
            <person name="Berger JAMES D."/>
        </authorList>
    </citation>
    <scope>NUCLEOTIDE SEQUENCE [LARGE SCALE GENOMIC DNA]</scope>
</reference>
<reference evidence="2" key="2">
    <citation type="submission" date="2023-11" db="UniProtKB">
        <authorList>
            <consortium name="WormBaseParasite"/>
        </authorList>
    </citation>
    <scope>IDENTIFICATION</scope>
</reference>
<dbReference type="AlphaFoldDB" id="A0AA85JB44"/>
<evidence type="ECO:0000313" key="1">
    <source>
        <dbReference type="Proteomes" id="UP000050795"/>
    </source>
</evidence>
<organism evidence="1 2">
    <name type="scientific">Trichobilharzia regenti</name>
    <name type="common">Nasal bird schistosome</name>
    <dbReference type="NCBI Taxonomy" id="157069"/>
    <lineage>
        <taxon>Eukaryota</taxon>
        <taxon>Metazoa</taxon>
        <taxon>Spiralia</taxon>
        <taxon>Lophotrochozoa</taxon>
        <taxon>Platyhelminthes</taxon>
        <taxon>Trematoda</taxon>
        <taxon>Digenea</taxon>
        <taxon>Strigeidida</taxon>
        <taxon>Schistosomatoidea</taxon>
        <taxon>Schistosomatidae</taxon>
        <taxon>Trichobilharzia</taxon>
    </lineage>
</organism>